<evidence type="ECO:0000313" key="2">
    <source>
        <dbReference type="EMBL" id="NER17790.1"/>
    </source>
</evidence>
<protein>
    <submittedName>
        <fullName evidence="2">Uncharacterized protein</fullName>
    </submittedName>
</protein>
<name>A0A6M0CVI4_9FLAO</name>
<dbReference type="EMBL" id="JAABOQ010000004">
    <property type="protein sequence ID" value="NER17790.1"/>
    <property type="molecule type" value="Genomic_DNA"/>
</dbReference>
<organism evidence="2 3">
    <name type="scientific">Spongiivirga citrea</name>
    <dbReference type="NCBI Taxonomy" id="1481457"/>
    <lineage>
        <taxon>Bacteria</taxon>
        <taxon>Pseudomonadati</taxon>
        <taxon>Bacteroidota</taxon>
        <taxon>Flavobacteriia</taxon>
        <taxon>Flavobacteriales</taxon>
        <taxon>Flavobacteriaceae</taxon>
        <taxon>Spongiivirga</taxon>
    </lineage>
</organism>
<evidence type="ECO:0000256" key="1">
    <source>
        <dbReference type="SAM" id="Phobius"/>
    </source>
</evidence>
<evidence type="ECO:0000313" key="3">
    <source>
        <dbReference type="Proteomes" id="UP000474296"/>
    </source>
</evidence>
<sequence length="145" mass="16232">MNYRKFIAIIFLIVALIFGAVFYLNIGVPESIEGYFKKSYYGQFGPLSICVELLVAGYYLFKANKKANFTLALFGFTVILDILFNLTGILTSGVPVYAMVVFFCFAVVSFWIAFSNSFNLGKISFKGTIAAFVLGNAVEFFFNYL</sequence>
<proteinExistence type="predicted"/>
<comment type="caution">
    <text evidence="2">The sequence shown here is derived from an EMBL/GenBank/DDBJ whole genome shotgun (WGS) entry which is preliminary data.</text>
</comment>
<reference evidence="2 3" key="1">
    <citation type="submission" date="2020-01" db="EMBL/GenBank/DDBJ databases">
        <title>Spongiivirga citrea KCTC 32990T.</title>
        <authorList>
            <person name="Wang G."/>
        </authorList>
    </citation>
    <scope>NUCLEOTIDE SEQUENCE [LARGE SCALE GENOMIC DNA]</scope>
    <source>
        <strain evidence="2 3">KCTC 32990</strain>
    </source>
</reference>
<gene>
    <name evidence="2" type="ORF">GWK10_11250</name>
</gene>
<keyword evidence="1" id="KW-0812">Transmembrane</keyword>
<keyword evidence="1" id="KW-0472">Membrane</keyword>
<feature type="transmembrane region" description="Helical" evidence="1">
    <location>
        <begin position="68"/>
        <end position="90"/>
    </location>
</feature>
<feature type="transmembrane region" description="Helical" evidence="1">
    <location>
        <begin position="123"/>
        <end position="142"/>
    </location>
</feature>
<dbReference type="AlphaFoldDB" id="A0A6M0CVI4"/>
<feature type="transmembrane region" description="Helical" evidence="1">
    <location>
        <begin position="40"/>
        <end position="61"/>
    </location>
</feature>
<feature type="transmembrane region" description="Helical" evidence="1">
    <location>
        <begin position="7"/>
        <end position="28"/>
    </location>
</feature>
<keyword evidence="1" id="KW-1133">Transmembrane helix</keyword>
<feature type="transmembrane region" description="Helical" evidence="1">
    <location>
        <begin position="96"/>
        <end position="114"/>
    </location>
</feature>
<accession>A0A6M0CVI4</accession>
<dbReference type="Proteomes" id="UP000474296">
    <property type="component" value="Unassembled WGS sequence"/>
</dbReference>
<dbReference type="RefSeq" id="WP_164032462.1">
    <property type="nucleotide sequence ID" value="NZ_JAABOQ010000004.1"/>
</dbReference>
<keyword evidence="3" id="KW-1185">Reference proteome</keyword>